<protein>
    <submittedName>
        <fullName evidence="1">Uncharacterized protein</fullName>
    </submittedName>
</protein>
<keyword evidence="2" id="KW-1185">Reference proteome</keyword>
<evidence type="ECO:0000313" key="2">
    <source>
        <dbReference type="Proteomes" id="UP001143910"/>
    </source>
</evidence>
<proteinExistence type="predicted"/>
<comment type="caution">
    <text evidence="1">The sequence shown here is derived from an EMBL/GenBank/DDBJ whole genome shotgun (WGS) entry which is preliminary data.</text>
</comment>
<gene>
    <name evidence="1" type="ORF">NQ176_g7736</name>
</gene>
<name>A0ACC1MYW2_9HYPO</name>
<dbReference type="Proteomes" id="UP001143910">
    <property type="component" value="Unassembled WGS sequence"/>
</dbReference>
<reference evidence="1" key="1">
    <citation type="submission" date="2022-08" db="EMBL/GenBank/DDBJ databases">
        <title>Genome Sequence of Lecanicillium fungicola.</title>
        <authorList>
            <person name="Buettner E."/>
        </authorList>
    </citation>
    <scope>NUCLEOTIDE SEQUENCE</scope>
    <source>
        <strain evidence="1">Babe33</strain>
    </source>
</reference>
<dbReference type="EMBL" id="JANJQO010001359">
    <property type="protein sequence ID" value="KAJ2971343.1"/>
    <property type="molecule type" value="Genomic_DNA"/>
</dbReference>
<accession>A0ACC1MYW2</accession>
<sequence>MTQPSIGAQASRLAKDFTLNGASRTRMPKLVYGTAWKKDATANLVYMALKAGFRGIDTAAQPKHYHEQGVAAGFKQALTEGIVKREDVFVSHDALHLGSSGPWDIQTKFTPPAGQNQYAPYDFNAPLEEKVHQSVLSSLNNFTIQGQETYLDSVVIHSPLASMSETMTVWKTLETYHPHKIRNLGISNATLNIVEALYAAAVIKPSVVQNRFYADTHYEAHLRGPGIILPFVTAPLIYFSARDKFMTVFPGNARLLALDNRRNVSQDEDNNDDQVSIATQEPVKMANSWFTTGIAVLVWLFIAIMNVANLVFLGQGES</sequence>
<organism evidence="1 2">
    <name type="scientific">Zarea fungicola</name>
    <dbReference type="NCBI Taxonomy" id="93591"/>
    <lineage>
        <taxon>Eukaryota</taxon>
        <taxon>Fungi</taxon>
        <taxon>Dikarya</taxon>
        <taxon>Ascomycota</taxon>
        <taxon>Pezizomycotina</taxon>
        <taxon>Sordariomycetes</taxon>
        <taxon>Hypocreomycetidae</taxon>
        <taxon>Hypocreales</taxon>
        <taxon>Cordycipitaceae</taxon>
        <taxon>Zarea</taxon>
    </lineage>
</organism>
<evidence type="ECO:0000313" key="1">
    <source>
        <dbReference type="EMBL" id="KAJ2971343.1"/>
    </source>
</evidence>